<proteinExistence type="predicted"/>
<sequence>MVRQSATVSSSVAVVGIGAALLAASVAHHATEIGRIDRLNGPLLALTLDGVLSLGVTYGGYRLADSRLAPEHRWRVVTWCLLGITVLVGTTGAGILVRQLEGRVVSEPTFQLLLAADAGAVAGLVAGYYNARNRANARQAERATTTLRFVNDLFRHDVRNYVSAIVAHADLVESQTDAESVADSATTIREQADEVTELVENAGAIAETVAEDDDFVRIDLAAVVAESAGRVGEKFDVTVSTDLPEQAPVTANEAVQSVVNNLVENAAEHGAASGRAAAADGDAGRSDAERTDARHIDADDPQVELTVTNRGDSVRLRVADDGPGVADSRKAEIFEPRPESSHGGGLHLTETLVENYGGDVWVEDSDAGGAAFVVELPRHDAG</sequence>
<evidence type="ECO:0000259" key="9">
    <source>
        <dbReference type="PROSITE" id="PS50109"/>
    </source>
</evidence>
<dbReference type="GO" id="GO:0005524">
    <property type="term" value="F:ATP binding"/>
    <property type="evidence" value="ECO:0007669"/>
    <property type="project" value="UniProtKB-KW"/>
</dbReference>
<comment type="catalytic activity">
    <reaction evidence="1">
        <text>ATP + protein L-histidine = ADP + protein N-phospho-L-histidine.</text>
        <dbReference type="EC" id="2.7.13.3"/>
    </reaction>
</comment>
<dbReference type="EMBL" id="JBHSHT010000001">
    <property type="protein sequence ID" value="MFC4822963.1"/>
    <property type="molecule type" value="Genomic_DNA"/>
</dbReference>
<dbReference type="InterPro" id="IPR050980">
    <property type="entry name" value="2C_sensor_his_kinase"/>
</dbReference>
<evidence type="ECO:0000256" key="6">
    <source>
        <dbReference type="ARBA" id="ARBA00022840"/>
    </source>
</evidence>
<evidence type="ECO:0000256" key="3">
    <source>
        <dbReference type="ARBA" id="ARBA00022679"/>
    </source>
</evidence>
<accession>A0ABD5PX50</accession>
<dbReference type="InterPro" id="IPR003594">
    <property type="entry name" value="HATPase_dom"/>
</dbReference>
<keyword evidence="11" id="KW-1185">Reference proteome</keyword>
<reference evidence="10 11" key="1">
    <citation type="journal article" date="2019" name="Int. J. Syst. Evol. Microbiol.">
        <title>The Global Catalogue of Microorganisms (GCM) 10K type strain sequencing project: providing services to taxonomists for standard genome sequencing and annotation.</title>
        <authorList>
            <consortium name="The Broad Institute Genomics Platform"/>
            <consortium name="The Broad Institute Genome Sequencing Center for Infectious Disease"/>
            <person name="Wu L."/>
            <person name="Ma J."/>
        </authorList>
    </citation>
    <scope>NUCLEOTIDE SEQUENCE [LARGE SCALE GENOMIC DNA]</scope>
    <source>
        <strain evidence="10 11">XZYJ18</strain>
    </source>
</reference>
<feature type="region of interest" description="Disordered" evidence="7">
    <location>
        <begin position="270"/>
        <end position="295"/>
    </location>
</feature>
<dbReference type="AlphaFoldDB" id="A0ABD5PX50"/>
<feature type="compositionally biased region" description="Basic and acidic residues" evidence="7">
    <location>
        <begin position="282"/>
        <end position="295"/>
    </location>
</feature>
<comment type="caution">
    <text evidence="10">The sequence shown here is derived from an EMBL/GenBank/DDBJ whole genome shotgun (WGS) entry which is preliminary data.</text>
</comment>
<dbReference type="PRINTS" id="PR00344">
    <property type="entry name" value="BCTRLSENSOR"/>
</dbReference>
<dbReference type="PANTHER" id="PTHR44936:SF10">
    <property type="entry name" value="SENSOR PROTEIN RSTB"/>
    <property type="match status" value="1"/>
</dbReference>
<dbReference type="Proteomes" id="UP001595945">
    <property type="component" value="Unassembled WGS sequence"/>
</dbReference>
<dbReference type="SMART" id="SM00387">
    <property type="entry name" value="HATPase_c"/>
    <property type="match status" value="1"/>
</dbReference>
<dbReference type="RefSeq" id="WP_254267533.1">
    <property type="nucleotide sequence ID" value="NZ_CP100400.1"/>
</dbReference>
<evidence type="ECO:0000256" key="4">
    <source>
        <dbReference type="ARBA" id="ARBA00022741"/>
    </source>
</evidence>
<dbReference type="PANTHER" id="PTHR44936">
    <property type="entry name" value="SENSOR PROTEIN CREC"/>
    <property type="match status" value="1"/>
</dbReference>
<keyword evidence="5" id="KW-0418">Kinase</keyword>
<dbReference type="GeneID" id="73045992"/>
<organism evidence="10 11">
    <name type="scientific">Halorussus aquaticus</name>
    <dbReference type="NCBI Taxonomy" id="2953748"/>
    <lineage>
        <taxon>Archaea</taxon>
        <taxon>Methanobacteriati</taxon>
        <taxon>Methanobacteriota</taxon>
        <taxon>Stenosarchaea group</taxon>
        <taxon>Halobacteria</taxon>
        <taxon>Halobacteriales</taxon>
        <taxon>Haladaptataceae</taxon>
        <taxon>Halorussus</taxon>
    </lineage>
</organism>
<dbReference type="SUPFAM" id="SSF55874">
    <property type="entry name" value="ATPase domain of HSP90 chaperone/DNA topoisomerase II/histidine kinase"/>
    <property type="match status" value="1"/>
</dbReference>
<dbReference type="Pfam" id="PF16926">
    <property type="entry name" value="HisKA_4TM"/>
    <property type="match status" value="1"/>
</dbReference>
<feature type="compositionally biased region" description="Low complexity" evidence="7">
    <location>
        <begin position="270"/>
        <end position="281"/>
    </location>
</feature>
<evidence type="ECO:0000256" key="7">
    <source>
        <dbReference type="SAM" id="MobiDB-lite"/>
    </source>
</evidence>
<dbReference type="InterPro" id="IPR004358">
    <property type="entry name" value="Sig_transdc_His_kin-like_C"/>
</dbReference>
<feature type="domain" description="Histidine kinase" evidence="9">
    <location>
        <begin position="153"/>
        <end position="380"/>
    </location>
</feature>
<evidence type="ECO:0000256" key="1">
    <source>
        <dbReference type="ARBA" id="ARBA00000085"/>
    </source>
</evidence>
<feature type="transmembrane region" description="Helical" evidence="8">
    <location>
        <begin position="76"/>
        <end position="97"/>
    </location>
</feature>
<evidence type="ECO:0000313" key="11">
    <source>
        <dbReference type="Proteomes" id="UP001595945"/>
    </source>
</evidence>
<dbReference type="InterPro" id="IPR031623">
    <property type="entry name" value="HisKA_4TM"/>
</dbReference>
<dbReference type="InterPro" id="IPR005467">
    <property type="entry name" value="His_kinase_dom"/>
</dbReference>
<feature type="transmembrane region" description="Helical" evidence="8">
    <location>
        <begin position="109"/>
        <end position="129"/>
    </location>
</feature>
<dbReference type="Pfam" id="PF02518">
    <property type="entry name" value="HATPase_c"/>
    <property type="match status" value="1"/>
</dbReference>
<keyword evidence="8" id="KW-0472">Membrane</keyword>
<evidence type="ECO:0000256" key="2">
    <source>
        <dbReference type="ARBA" id="ARBA00012438"/>
    </source>
</evidence>
<keyword evidence="8" id="KW-0812">Transmembrane</keyword>
<protein>
    <recommendedName>
        <fullName evidence="2">histidine kinase</fullName>
        <ecNumber evidence="2">2.7.13.3</ecNumber>
    </recommendedName>
</protein>
<gene>
    <name evidence="10" type="ORF">ACFO9K_01685</name>
</gene>
<keyword evidence="4" id="KW-0547">Nucleotide-binding</keyword>
<evidence type="ECO:0000313" key="10">
    <source>
        <dbReference type="EMBL" id="MFC4822963.1"/>
    </source>
</evidence>
<dbReference type="PROSITE" id="PS50109">
    <property type="entry name" value="HIS_KIN"/>
    <property type="match status" value="1"/>
</dbReference>
<dbReference type="InterPro" id="IPR036890">
    <property type="entry name" value="HATPase_C_sf"/>
</dbReference>
<dbReference type="EC" id="2.7.13.3" evidence="2"/>
<keyword evidence="6 10" id="KW-0067">ATP-binding</keyword>
<dbReference type="Gene3D" id="3.30.565.10">
    <property type="entry name" value="Histidine kinase-like ATPase, C-terminal domain"/>
    <property type="match status" value="1"/>
</dbReference>
<evidence type="ECO:0000256" key="8">
    <source>
        <dbReference type="SAM" id="Phobius"/>
    </source>
</evidence>
<dbReference type="GO" id="GO:0004673">
    <property type="term" value="F:protein histidine kinase activity"/>
    <property type="evidence" value="ECO:0007669"/>
    <property type="project" value="UniProtKB-EC"/>
</dbReference>
<keyword evidence="3" id="KW-0808">Transferase</keyword>
<feature type="transmembrane region" description="Helical" evidence="8">
    <location>
        <begin position="43"/>
        <end position="64"/>
    </location>
</feature>
<name>A0ABD5PX50_9EURY</name>
<dbReference type="CDD" id="cd00075">
    <property type="entry name" value="HATPase"/>
    <property type="match status" value="1"/>
</dbReference>
<keyword evidence="8" id="KW-1133">Transmembrane helix</keyword>
<evidence type="ECO:0000256" key="5">
    <source>
        <dbReference type="ARBA" id="ARBA00022777"/>
    </source>
</evidence>